<reference evidence="3" key="1">
    <citation type="journal article" date="2019" name="Int. J. Syst. Evol. Microbiol.">
        <title>The Global Catalogue of Microorganisms (GCM) 10K type strain sequencing project: providing services to taxonomists for standard genome sequencing and annotation.</title>
        <authorList>
            <consortium name="The Broad Institute Genomics Platform"/>
            <consortium name="The Broad Institute Genome Sequencing Center for Infectious Disease"/>
            <person name="Wu L."/>
            <person name="Ma J."/>
        </authorList>
    </citation>
    <scope>NUCLEOTIDE SEQUENCE [LARGE SCALE GENOMIC DNA]</scope>
    <source>
        <strain evidence="3">CECT 7706</strain>
    </source>
</reference>
<dbReference type="PANTHER" id="PTHR38339:SF1">
    <property type="entry name" value="TRANSGLUTAMINASE-LIKE DOMAIN-CONTAINING PROTEIN"/>
    <property type="match status" value="1"/>
</dbReference>
<evidence type="ECO:0000313" key="3">
    <source>
        <dbReference type="Proteomes" id="UP001236663"/>
    </source>
</evidence>
<accession>A0ABT8CD80</accession>
<keyword evidence="3" id="KW-1185">Reference proteome</keyword>
<dbReference type="InterPro" id="IPR002931">
    <property type="entry name" value="Transglutaminase-like"/>
</dbReference>
<organism evidence="2 3">
    <name type="scientific">Cyclobacterium jeungdonense</name>
    <dbReference type="NCBI Taxonomy" id="708087"/>
    <lineage>
        <taxon>Bacteria</taxon>
        <taxon>Pseudomonadati</taxon>
        <taxon>Bacteroidota</taxon>
        <taxon>Cytophagia</taxon>
        <taxon>Cytophagales</taxon>
        <taxon>Cyclobacteriaceae</taxon>
        <taxon>Cyclobacterium</taxon>
    </lineage>
</organism>
<proteinExistence type="predicted"/>
<sequence length="466" mass="52867">MNRNPLQLRTAALSPHSLFRLLIITWGLVFWVSCQSAQKHENTDIQSVTLPKQPKVAIDDIEAGIKAYIDAKTEQNEGYFLVKDEDKLLRLRLVRVHTEYLSNLGPNSHFACVDLADINGDVYDVDFFLEGKPGAMDVTQTTVHKLNGKPFYSWKQREDKTWFRLPMEEATNELMGVIEGEDQFRFHYKATVPSLDLPAKMWIPIAVSDPFQTVELESMEVPGTHRLIEDKINSNTILYMELNPEHSGEEIALTYKVSRKEKGPYEETGEVEDRYLASNRLMPVDRRFREIALEAIGEKRNDSQLMKARAIYDYIIDNMRYAKSGEYGKGDAVYACDTKTGNCTEFHSLFISLARSVGIPARFSIGAAIPSDRNEGGIDGYHCWAEFHAEGKWWPLDISEGNKYTALATYYFGRHPANRIEFSRGRDLELNPGPASGPINFLAYPLLEIDGKPATAPSSFSFTRIL</sequence>
<dbReference type="Gene3D" id="3.10.620.30">
    <property type="match status" value="1"/>
</dbReference>
<dbReference type="SUPFAM" id="SSF54001">
    <property type="entry name" value="Cysteine proteinases"/>
    <property type="match status" value="1"/>
</dbReference>
<comment type="caution">
    <text evidence="2">The sequence shown here is derived from an EMBL/GenBank/DDBJ whole genome shotgun (WGS) entry which is preliminary data.</text>
</comment>
<feature type="domain" description="Transglutaminase-like" evidence="1">
    <location>
        <begin position="335"/>
        <end position="400"/>
    </location>
</feature>
<gene>
    <name evidence="2" type="ORF">QWZ15_23230</name>
</gene>
<dbReference type="Pfam" id="PF01841">
    <property type="entry name" value="Transglut_core"/>
    <property type="match status" value="1"/>
</dbReference>
<evidence type="ECO:0000313" key="2">
    <source>
        <dbReference type="EMBL" id="MDN3690754.1"/>
    </source>
</evidence>
<name>A0ABT8CD80_9BACT</name>
<dbReference type="Proteomes" id="UP001236663">
    <property type="component" value="Unassembled WGS sequence"/>
</dbReference>
<dbReference type="RefSeq" id="WP_163382791.1">
    <property type="nucleotide sequence ID" value="NZ_JAUFQS010000047.1"/>
</dbReference>
<dbReference type="InterPro" id="IPR038765">
    <property type="entry name" value="Papain-like_cys_pep_sf"/>
</dbReference>
<dbReference type="PROSITE" id="PS51257">
    <property type="entry name" value="PROKAR_LIPOPROTEIN"/>
    <property type="match status" value="1"/>
</dbReference>
<dbReference type="PANTHER" id="PTHR38339">
    <property type="entry name" value="TRANSGLUTAMINASE DOMAIN PROTEIN"/>
    <property type="match status" value="1"/>
</dbReference>
<dbReference type="EMBL" id="JAUFQS010000047">
    <property type="protein sequence ID" value="MDN3690754.1"/>
    <property type="molecule type" value="Genomic_DNA"/>
</dbReference>
<dbReference type="SMART" id="SM00460">
    <property type="entry name" value="TGc"/>
    <property type="match status" value="1"/>
</dbReference>
<evidence type="ECO:0000259" key="1">
    <source>
        <dbReference type="SMART" id="SM00460"/>
    </source>
</evidence>
<protein>
    <submittedName>
        <fullName evidence="2">Transglutaminase-like domain-containing protein</fullName>
    </submittedName>
</protein>